<gene>
    <name evidence="2" type="ORF">PODLI_1B023807</name>
</gene>
<keyword evidence="1" id="KW-0732">Signal</keyword>
<organism evidence="2 3">
    <name type="scientific">Podarcis lilfordi</name>
    <name type="common">Lilford's wall lizard</name>
    <dbReference type="NCBI Taxonomy" id="74358"/>
    <lineage>
        <taxon>Eukaryota</taxon>
        <taxon>Metazoa</taxon>
        <taxon>Chordata</taxon>
        <taxon>Craniata</taxon>
        <taxon>Vertebrata</taxon>
        <taxon>Euteleostomi</taxon>
        <taxon>Lepidosauria</taxon>
        <taxon>Squamata</taxon>
        <taxon>Bifurcata</taxon>
        <taxon>Unidentata</taxon>
        <taxon>Episquamata</taxon>
        <taxon>Laterata</taxon>
        <taxon>Lacertibaenia</taxon>
        <taxon>Lacertidae</taxon>
        <taxon>Podarcis</taxon>
    </lineage>
</organism>
<evidence type="ECO:0000313" key="3">
    <source>
        <dbReference type="Proteomes" id="UP001178461"/>
    </source>
</evidence>
<dbReference type="EMBL" id="OX395137">
    <property type="protein sequence ID" value="CAI5788099.1"/>
    <property type="molecule type" value="Genomic_DNA"/>
</dbReference>
<proteinExistence type="predicted"/>
<dbReference type="Proteomes" id="UP001178461">
    <property type="component" value="Chromosome 12"/>
</dbReference>
<keyword evidence="3" id="KW-1185">Reference proteome</keyword>
<feature type="chain" id="PRO_5041317387" evidence="1">
    <location>
        <begin position="20"/>
        <end position="50"/>
    </location>
</feature>
<evidence type="ECO:0000313" key="2">
    <source>
        <dbReference type="EMBL" id="CAI5788099.1"/>
    </source>
</evidence>
<accession>A0AA35L2V2</accession>
<name>A0AA35L2V2_9SAUR</name>
<feature type="signal peptide" evidence="1">
    <location>
        <begin position="1"/>
        <end position="19"/>
    </location>
</feature>
<protein>
    <submittedName>
        <fullName evidence="2">Uncharacterized protein</fullName>
    </submittedName>
</protein>
<evidence type="ECO:0000256" key="1">
    <source>
        <dbReference type="SAM" id="SignalP"/>
    </source>
</evidence>
<sequence>MVSLLVGAALVIFLPHVLEVAQNTTIAEQHPWHSDKSNLGSKQACVALLS</sequence>
<dbReference type="AlphaFoldDB" id="A0AA35L2V2"/>
<reference evidence="2" key="1">
    <citation type="submission" date="2022-12" db="EMBL/GenBank/DDBJ databases">
        <authorList>
            <person name="Alioto T."/>
            <person name="Alioto T."/>
            <person name="Gomez Garrido J."/>
        </authorList>
    </citation>
    <scope>NUCLEOTIDE SEQUENCE</scope>
</reference>